<evidence type="ECO:0000313" key="2">
    <source>
        <dbReference type="Proteomes" id="UP000030653"/>
    </source>
</evidence>
<keyword evidence="2" id="KW-1185">Reference proteome</keyword>
<dbReference type="EMBL" id="JH795864">
    <property type="protein sequence ID" value="EJU01260.1"/>
    <property type="molecule type" value="Genomic_DNA"/>
</dbReference>
<proteinExistence type="predicted"/>
<sequence>MSVHRMTQLEALASLDKCGDDIPKAVDIISKYTEAKFRRGKNDILYVNHKLEILEKRNSDNYNLYEAFRLARERAFLPPSYVLPAWSTLPPGHPPDWWHPMQSLQASGSPPFILLIWPHLAHMEHWVNLKGRWQV</sequence>
<dbReference type="AlphaFoldDB" id="M5FZG2"/>
<dbReference type="HOGENOM" id="CLU_1885693_0_0_1"/>
<accession>M5FZG2</accession>
<evidence type="ECO:0000313" key="1">
    <source>
        <dbReference type="EMBL" id="EJU01260.1"/>
    </source>
</evidence>
<dbReference type="Proteomes" id="UP000030653">
    <property type="component" value="Unassembled WGS sequence"/>
</dbReference>
<dbReference type="GeneID" id="63683598"/>
<protein>
    <submittedName>
        <fullName evidence="1">Uncharacterized protein</fullName>
    </submittedName>
</protein>
<gene>
    <name evidence="1" type="ORF">DACRYDRAFT_107816</name>
</gene>
<reference evidence="1 2" key="1">
    <citation type="journal article" date="2012" name="Science">
        <title>The Paleozoic origin of enzymatic lignin decomposition reconstructed from 31 fungal genomes.</title>
        <authorList>
            <person name="Floudas D."/>
            <person name="Binder M."/>
            <person name="Riley R."/>
            <person name="Barry K."/>
            <person name="Blanchette R.A."/>
            <person name="Henrissat B."/>
            <person name="Martinez A.T."/>
            <person name="Otillar R."/>
            <person name="Spatafora J.W."/>
            <person name="Yadav J.S."/>
            <person name="Aerts A."/>
            <person name="Benoit I."/>
            <person name="Boyd A."/>
            <person name="Carlson A."/>
            <person name="Copeland A."/>
            <person name="Coutinho P.M."/>
            <person name="de Vries R.P."/>
            <person name="Ferreira P."/>
            <person name="Findley K."/>
            <person name="Foster B."/>
            <person name="Gaskell J."/>
            <person name="Glotzer D."/>
            <person name="Gorecki P."/>
            <person name="Heitman J."/>
            <person name="Hesse C."/>
            <person name="Hori C."/>
            <person name="Igarashi K."/>
            <person name="Jurgens J.A."/>
            <person name="Kallen N."/>
            <person name="Kersten P."/>
            <person name="Kohler A."/>
            <person name="Kuees U."/>
            <person name="Kumar T.K.A."/>
            <person name="Kuo A."/>
            <person name="LaButti K."/>
            <person name="Larrondo L.F."/>
            <person name="Lindquist E."/>
            <person name="Ling A."/>
            <person name="Lombard V."/>
            <person name="Lucas S."/>
            <person name="Lundell T."/>
            <person name="Martin R."/>
            <person name="McLaughlin D.J."/>
            <person name="Morgenstern I."/>
            <person name="Morin E."/>
            <person name="Murat C."/>
            <person name="Nagy L.G."/>
            <person name="Nolan M."/>
            <person name="Ohm R.A."/>
            <person name="Patyshakuliyeva A."/>
            <person name="Rokas A."/>
            <person name="Ruiz-Duenas F.J."/>
            <person name="Sabat G."/>
            <person name="Salamov A."/>
            <person name="Samejima M."/>
            <person name="Schmutz J."/>
            <person name="Slot J.C."/>
            <person name="St John F."/>
            <person name="Stenlid J."/>
            <person name="Sun H."/>
            <person name="Sun S."/>
            <person name="Syed K."/>
            <person name="Tsang A."/>
            <person name="Wiebenga A."/>
            <person name="Young D."/>
            <person name="Pisabarro A."/>
            <person name="Eastwood D.C."/>
            <person name="Martin F."/>
            <person name="Cullen D."/>
            <person name="Grigoriev I.V."/>
            <person name="Hibbett D.S."/>
        </authorList>
    </citation>
    <scope>NUCLEOTIDE SEQUENCE [LARGE SCALE GENOMIC DNA]</scope>
    <source>
        <strain evidence="1 2">DJM-731 SS1</strain>
    </source>
</reference>
<dbReference type="RefSeq" id="XP_040628157.1">
    <property type="nucleotide sequence ID" value="XM_040768536.1"/>
</dbReference>
<name>M5FZG2_DACPD</name>
<organism evidence="1 2">
    <name type="scientific">Dacryopinax primogenitus (strain DJM 731)</name>
    <name type="common">Brown rot fungus</name>
    <dbReference type="NCBI Taxonomy" id="1858805"/>
    <lineage>
        <taxon>Eukaryota</taxon>
        <taxon>Fungi</taxon>
        <taxon>Dikarya</taxon>
        <taxon>Basidiomycota</taxon>
        <taxon>Agaricomycotina</taxon>
        <taxon>Dacrymycetes</taxon>
        <taxon>Dacrymycetales</taxon>
        <taxon>Dacrymycetaceae</taxon>
        <taxon>Dacryopinax</taxon>
    </lineage>
</organism>